<feature type="transmembrane region" description="Helical" evidence="2">
    <location>
        <begin position="37"/>
        <end position="57"/>
    </location>
</feature>
<sequence length="302" mass="33274">MTVISVTNNPFHDKAATWEKAHKCHQYALFFHGISSGWIFIVPSFFAILSAVFTGYIRSVTPGVGDQTPPKPPSTDLDAEDVEATSVPDLSGAGAETSLATDQGTFSEESDEPPPYQGPATQNTPHLSQTTPIKRSSAQRFVTGTILFMCNITSLFLLALTVQSAIFCQPWSPLSFWPRLICWALFSIPAIWSLNGATCWAMLLRDLWGPGMRKKYPIKEYALSFTLLCIVISPFVLLWTVFGVGSVKAVEACQRRFCGDALEDGDENVELGDGRIDGERNEDIDDEGVDEDSVRLINNRIK</sequence>
<feature type="compositionally biased region" description="Polar residues" evidence="1">
    <location>
        <begin position="98"/>
        <end position="107"/>
    </location>
</feature>
<reference evidence="3 4" key="1">
    <citation type="submission" date="2015-10" db="EMBL/GenBank/DDBJ databases">
        <title>Full genome of DAOMC 229536 Phialocephala scopiformis, a fungal endophyte of spruce producing the potent anti-insectan compound rugulosin.</title>
        <authorList>
            <consortium name="DOE Joint Genome Institute"/>
            <person name="Walker A.K."/>
            <person name="Frasz S.L."/>
            <person name="Seifert K.A."/>
            <person name="Miller J.D."/>
            <person name="Mondo S.J."/>
            <person name="Labutti K."/>
            <person name="Lipzen A."/>
            <person name="Dockter R."/>
            <person name="Kennedy M."/>
            <person name="Grigoriev I.V."/>
            <person name="Spatafora J.W."/>
        </authorList>
    </citation>
    <scope>NUCLEOTIDE SEQUENCE [LARGE SCALE GENOMIC DNA]</scope>
    <source>
        <strain evidence="3 4">CBS 120377</strain>
    </source>
</reference>
<organism evidence="3 4">
    <name type="scientific">Mollisia scopiformis</name>
    <name type="common">Conifer needle endophyte fungus</name>
    <name type="synonym">Phialocephala scopiformis</name>
    <dbReference type="NCBI Taxonomy" id="149040"/>
    <lineage>
        <taxon>Eukaryota</taxon>
        <taxon>Fungi</taxon>
        <taxon>Dikarya</taxon>
        <taxon>Ascomycota</taxon>
        <taxon>Pezizomycotina</taxon>
        <taxon>Leotiomycetes</taxon>
        <taxon>Helotiales</taxon>
        <taxon>Mollisiaceae</taxon>
        <taxon>Mollisia</taxon>
    </lineage>
</organism>
<accession>A0A194XBX7</accession>
<protein>
    <submittedName>
        <fullName evidence="3">Uncharacterized protein</fullName>
    </submittedName>
</protein>
<keyword evidence="2" id="KW-0812">Transmembrane</keyword>
<evidence type="ECO:0000256" key="2">
    <source>
        <dbReference type="SAM" id="Phobius"/>
    </source>
</evidence>
<dbReference type="AlphaFoldDB" id="A0A194XBX7"/>
<dbReference type="EMBL" id="KQ947414">
    <property type="protein sequence ID" value="KUJ17257.1"/>
    <property type="molecule type" value="Genomic_DNA"/>
</dbReference>
<feature type="transmembrane region" description="Helical" evidence="2">
    <location>
        <begin position="141"/>
        <end position="160"/>
    </location>
</feature>
<feature type="transmembrane region" description="Helical" evidence="2">
    <location>
        <begin position="225"/>
        <end position="247"/>
    </location>
</feature>
<gene>
    <name evidence="3" type="ORF">LY89DRAFT_717999</name>
</gene>
<dbReference type="OrthoDB" id="3541267at2759"/>
<evidence type="ECO:0000313" key="4">
    <source>
        <dbReference type="Proteomes" id="UP000070700"/>
    </source>
</evidence>
<dbReference type="KEGG" id="psco:LY89DRAFT_717999"/>
<dbReference type="RefSeq" id="XP_018071612.1">
    <property type="nucleotide sequence ID" value="XM_018218384.1"/>
</dbReference>
<evidence type="ECO:0000313" key="3">
    <source>
        <dbReference type="EMBL" id="KUJ17257.1"/>
    </source>
</evidence>
<dbReference type="InParanoid" id="A0A194XBX7"/>
<keyword evidence="4" id="KW-1185">Reference proteome</keyword>
<dbReference type="GeneID" id="28828110"/>
<evidence type="ECO:0000256" key="1">
    <source>
        <dbReference type="SAM" id="MobiDB-lite"/>
    </source>
</evidence>
<feature type="transmembrane region" description="Helical" evidence="2">
    <location>
        <begin position="180"/>
        <end position="204"/>
    </location>
</feature>
<keyword evidence="2" id="KW-0472">Membrane</keyword>
<proteinExistence type="predicted"/>
<keyword evidence="2" id="KW-1133">Transmembrane helix</keyword>
<dbReference type="Proteomes" id="UP000070700">
    <property type="component" value="Unassembled WGS sequence"/>
</dbReference>
<feature type="compositionally biased region" description="Polar residues" evidence="1">
    <location>
        <begin position="119"/>
        <end position="132"/>
    </location>
</feature>
<name>A0A194XBX7_MOLSC</name>
<feature type="region of interest" description="Disordered" evidence="1">
    <location>
        <begin position="89"/>
        <end position="132"/>
    </location>
</feature>